<comment type="subcellular location">
    <subcellularLocation>
        <location evidence="1">Cell membrane</location>
        <topology evidence="1">Multi-pass membrane protein</topology>
    </subcellularLocation>
</comment>
<sequence>MNVEAELDQLDEKNKLEIEIKVHVPFSARMFNRKFIIHPSTIETEVYGISVTRDRRSSVVVVHTSKKFHGQIYVPDINWILVVLCIIVTVGFKNQSQIGNLMVHVVRDLNFFS</sequence>
<dbReference type="AlphaFoldDB" id="A0A6L2LKG8"/>
<keyword evidence="3" id="KW-0472">Membrane</keyword>
<feature type="domain" description="K+ potassium transporter integral membrane" evidence="4">
    <location>
        <begin position="58"/>
        <end position="100"/>
    </location>
</feature>
<reference evidence="5" key="1">
    <citation type="journal article" date="2019" name="Sci. Rep.">
        <title>Draft genome of Tanacetum cinerariifolium, the natural source of mosquito coil.</title>
        <authorList>
            <person name="Yamashiro T."/>
            <person name="Shiraishi A."/>
            <person name="Satake H."/>
            <person name="Nakayama K."/>
        </authorList>
    </citation>
    <scope>NUCLEOTIDE SEQUENCE</scope>
</reference>
<dbReference type="GO" id="GO:0015079">
    <property type="term" value="F:potassium ion transmembrane transporter activity"/>
    <property type="evidence" value="ECO:0007669"/>
    <property type="project" value="InterPro"/>
</dbReference>
<dbReference type="Pfam" id="PF02705">
    <property type="entry name" value="K_trans"/>
    <property type="match status" value="1"/>
</dbReference>
<evidence type="ECO:0000256" key="3">
    <source>
        <dbReference type="SAM" id="Phobius"/>
    </source>
</evidence>
<name>A0A6L2LKG8_TANCI</name>
<evidence type="ECO:0000259" key="4">
    <source>
        <dbReference type="Pfam" id="PF02705"/>
    </source>
</evidence>
<organism evidence="5">
    <name type="scientific">Tanacetum cinerariifolium</name>
    <name type="common">Dalmatian daisy</name>
    <name type="synonym">Chrysanthemum cinerariifolium</name>
    <dbReference type="NCBI Taxonomy" id="118510"/>
    <lineage>
        <taxon>Eukaryota</taxon>
        <taxon>Viridiplantae</taxon>
        <taxon>Streptophyta</taxon>
        <taxon>Embryophyta</taxon>
        <taxon>Tracheophyta</taxon>
        <taxon>Spermatophyta</taxon>
        <taxon>Magnoliopsida</taxon>
        <taxon>eudicotyledons</taxon>
        <taxon>Gunneridae</taxon>
        <taxon>Pentapetalae</taxon>
        <taxon>asterids</taxon>
        <taxon>campanulids</taxon>
        <taxon>Asterales</taxon>
        <taxon>Asteraceae</taxon>
        <taxon>Asteroideae</taxon>
        <taxon>Anthemideae</taxon>
        <taxon>Anthemidinae</taxon>
        <taxon>Tanacetum</taxon>
    </lineage>
</organism>
<evidence type="ECO:0000256" key="1">
    <source>
        <dbReference type="ARBA" id="ARBA00004651"/>
    </source>
</evidence>
<dbReference type="GO" id="GO:0005886">
    <property type="term" value="C:plasma membrane"/>
    <property type="evidence" value="ECO:0007669"/>
    <property type="project" value="UniProtKB-SubCell"/>
</dbReference>
<protein>
    <submittedName>
        <fullName evidence="5">Potassium transporter 10-like isoform X1</fullName>
    </submittedName>
</protein>
<dbReference type="InterPro" id="IPR003855">
    <property type="entry name" value="K+_transporter"/>
</dbReference>
<keyword evidence="3" id="KW-0812">Transmembrane</keyword>
<feature type="transmembrane region" description="Helical" evidence="3">
    <location>
        <begin position="72"/>
        <end position="92"/>
    </location>
</feature>
<evidence type="ECO:0000256" key="2">
    <source>
        <dbReference type="ARBA" id="ARBA00008440"/>
    </source>
</evidence>
<gene>
    <name evidence="5" type="ORF">Tci_033598</name>
</gene>
<dbReference type="PANTHER" id="PTHR30540:SF95">
    <property type="entry name" value="POTASSIUM TRANSPORTER 10"/>
    <property type="match status" value="1"/>
</dbReference>
<keyword evidence="3" id="KW-1133">Transmembrane helix</keyword>
<dbReference type="EMBL" id="BKCJ010004535">
    <property type="protein sequence ID" value="GEU61620.1"/>
    <property type="molecule type" value="Genomic_DNA"/>
</dbReference>
<evidence type="ECO:0000313" key="5">
    <source>
        <dbReference type="EMBL" id="GEU61620.1"/>
    </source>
</evidence>
<comment type="caution">
    <text evidence="5">The sequence shown here is derived from an EMBL/GenBank/DDBJ whole genome shotgun (WGS) entry which is preliminary data.</text>
</comment>
<accession>A0A6L2LKG8</accession>
<dbReference type="PANTHER" id="PTHR30540">
    <property type="entry name" value="OSMOTIC STRESS POTASSIUM TRANSPORTER"/>
    <property type="match status" value="1"/>
</dbReference>
<comment type="similarity">
    <text evidence="2">Belongs to the HAK/KUP transporter (TC 2.A.72.3) family.</text>
</comment>
<proteinExistence type="inferred from homology"/>
<dbReference type="InterPro" id="IPR053951">
    <property type="entry name" value="K_trans_N"/>
</dbReference>